<evidence type="ECO:0000313" key="4">
    <source>
        <dbReference type="EMBL" id="RAW37136.1"/>
    </source>
</evidence>
<organism evidence="4 5">
    <name type="scientific">Phytophthora cactorum</name>
    <dbReference type="NCBI Taxonomy" id="29920"/>
    <lineage>
        <taxon>Eukaryota</taxon>
        <taxon>Sar</taxon>
        <taxon>Stramenopiles</taxon>
        <taxon>Oomycota</taxon>
        <taxon>Peronosporomycetes</taxon>
        <taxon>Peronosporales</taxon>
        <taxon>Peronosporaceae</taxon>
        <taxon>Phytophthora</taxon>
    </lineage>
</organism>
<comment type="caution">
    <text evidence="4">The sequence shown here is derived from an EMBL/GenBank/DDBJ whole genome shotgun (WGS) entry which is preliminary data.</text>
</comment>
<protein>
    <submittedName>
        <fullName evidence="4">Uncharacterized protein</fullName>
    </submittedName>
</protein>
<dbReference type="EMBL" id="RCMI01000915">
    <property type="protein sequence ID" value="KAG2894464.1"/>
    <property type="molecule type" value="Genomic_DNA"/>
</dbReference>
<evidence type="ECO:0000313" key="5">
    <source>
        <dbReference type="Proteomes" id="UP000251314"/>
    </source>
</evidence>
<gene>
    <name evidence="4" type="ORF">PC110_g6595</name>
    <name evidence="1" type="ORF">PC115_g18128</name>
    <name evidence="2" type="ORF">PC117_g20405</name>
    <name evidence="3" type="ORF">PC129_g14806</name>
</gene>
<dbReference type="Proteomes" id="UP000251314">
    <property type="component" value="Unassembled WGS sequence"/>
</dbReference>
<evidence type="ECO:0000313" key="2">
    <source>
        <dbReference type="EMBL" id="KAG2906739.1"/>
    </source>
</evidence>
<accession>A0A329SMF7</accession>
<dbReference type="VEuPathDB" id="FungiDB:PC110_g6595"/>
<reference evidence="4 5" key="1">
    <citation type="submission" date="2018-01" db="EMBL/GenBank/DDBJ databases">
        <title>Draft genome of the strawberry crown rot pathogen Phytophthora cactorum.</title>
        <authorList>
            <person name="Armitage A.D."/>
            <person name="Lysoe E."/>
            <person name="Nellist C.F."/>
            <person name="Harrison R.J."/>
            <person name="Brurberg M.B."/>
        </authorList>
    </citation>
    <scope>NUCLEOTIDE SEQUENCE [LARGE SCALE GENOMIC DNA]</scope>
    <source>
        <strain evidence="4 5">10300</strain>
    </source>
</reference>
<evidence type="ECO:0000313" key="3">
    <source>
        <dbReference type="EMBL" id="KAG3214276.1"/>
    </source>
</evidence>
<proteinExistence type="predicted"/>
<evidence type="ECO:0000313" key="1">
    <source>
        <dbReference type="EMBL" id="KAG2894464.1"/>
    </source>
</evidence>
<dbReference type="EMBL" id="RCMK01000948">
    <property type="protein sequence ID" value="KAG2906739.1"/>
    <property type="molecule type" value="Genomic_DNA"/>
</dbReference>
<dbReference type="Proteomes" id="UP000774804">
    <property type="component" value="Unassembled WGS sequence"/>
</dbReference>
<dbReference type="EMBL" id="RCMV01000653">
    <property type="protein sequence ID" value="KAG3214276.1"/>
    <property type="molecule type" value="Genomic_DNA"/>
</dbReference>
<dbReference type="AlphaFoldDB" id="A0A329SMF7"/>
<dbReference type="Proteomes" id="UP000760860">
    <property type="component" value="Unassembled WGS sequence"/>
</dbReference>
<dbReference type="EMBL" id="MJFZ01000120">
    <property type="protein sequence ID" value="RAW37136.1"/>
    <property type="molecule type" value="Genomic_DNA"/>
</dbReference>
<dbReference type="Proteomes" id="UP000736787">
    <property type="component" value="Unassembled WGS sequence"/>
</dbReference>
<keyword evidence="5" id="KW-1185">Reference proteome</keyword>
<sequence>MQGINRVDYWWNYGDGEDVVLPVSTSLSASFDHTGGWTVSQRPNDWTVGDRGYRSPSTNSSSTPTLSWEFRWTKACNGALPSQCETVGTSGDGCDGQGRGATDGRRAVVEVGSWIRGE</sequence>
<name>A0A329SMF7_9STRA</name>
<reference evidence="3" key="2">
    <citation type="submission" date="2018-05" db="EMBL/GenBank/DDBJ databases">
        <title>Effector identification in a new, highly contiguous assembly of the strawberry crown rot pathogen Phytophthora cactorum.</title>
        <authorList>
            <person name="Armitage A.D."/>
            <person name="Nellist C.F."/>
            <person name="Bates H."/>
            <person name="Vickerstaff R.J."/>
            <person name="Harrison R.J."/>
        </authorList>
    </citation>
    <scope>NUCLEOTIDE SEQUENCE</scope>
    <source>
        <strain evidence="1">4032</strain>
        <strain evidence="2">4040</strain>
        <strain evidence="3">P421</strain>
    </source>
</reference>